<dbReference type="EMBL" id="JBEZFP010000187">
    <property type="protein sequence ID" value="MEU8139606.1"/>
    <property type="molecule type" value="Genomic_DNA"/>
</dbReference>
<accession>A0ABV3DV24</accession>
<feature type="compositionally biased region" description="Pro residues" evidence="2">
    <location>
        <begin position="66"/>
        <end position="76"/>
    </location>
</feature>
<dbReference type="CDD" id="cd05829">
    <property type="entry name" value="Sortase_F"/>
    <property type="match status" value="1"/>
</dbReference>
<dbReference type="Pfam" id="PF04203">
    <property type="entry name" value="Sortase"/>
    <property type="match status" value="1"/>
</dbReference>
<feature type="chain" id="PRO_5045571518" evidence="3">
    <location>
        <begin position="27"/>
        <end position="224"/>
    </location>
</feature>
<protein>
    <submittedName>
        <fullName evidence="4">Class F sortase</fullName>
    </submittedName>
</protein>
<dbReference type="InterPro" id="IPR005754">
    <property type="entry name" value="Sortase"/>
</dbReference>
<name>A0ABV3DV24_9ACTN</name>
<sequence>MRLTRRGRLLRAACVLIAFVSGIVLAVDGFTPSGGPPQPAGAARPDAKDSVASATAHPADAAADPTPRPIPPLPASPPTRIVVPYVRIDAPVGLTGLNPDGSVAAPNVDDRNLAAWYEGSPAPGAEGTSVVVGHVDVKTGPAVFYKAGSLRKGDTIRVLRADGVMAVFTIYGIQVFAKRSFPVERVYGGTGHPELRIITCGGTFDSKRGYSGNVVVFARLTARM</sequence>
<evidence type="ECO:0000256" key="3">
    <source>
        <dbReference type="SAM" id="SignalP"/>
    </source>
</evidence>
<feature type="signal peptide" evidence="3">
    <location>
        <begin position="1"/>
        <end position="26"/>
    </location>
</feature>
<dbReference type="RefSeq" id="WP_358363808.1">
    <property type="nucleotide sequence ID" value="NZ_JBEZFP010000187.1"/>
</dbReference>
<evidence type="ECO:0000313" key="4">
    <source>
        <dbReference type="EMBL" id="MEU8139606.1"/>
    </source>
</evidence>
<keyword evidence="1" id="KW-0378">Hydrolase</keyword>
<feature type="region of interest" description="Disordered" evidence="2">
    <location>
        <begin position="35"/>
        <end position="76"/>
    </location>
</feature>
<gene>
    <name evidence="4" type="ORF">AB0C36_39690</name>
</gene>
<keyword evidence="5" id="KW-1185">Reference proteome</keyword>
<organism evidence="4 5">
    <name type="scientific">Streptodolium elevatio</name>
    <dbReference type="NCBI Taxonomy" id="3157996"/>
    <lineage>
        <taxon>Bacteria</taxon>
        <taxon>Bacillati</taxon>
        <taxon>Actinomycetota</taxon>
        <taxon>Actinomycetes</taxon>
        <taxon>Kitasatosporales</taxon>
        <taxon>Streptomycetaceae</taxon>
        <taxon>Streptodolium</taxon>
    </lineage>
</organism>
<feature type="compositionally biased region" description="Low complexity" evidence="2">
    <location>
        <begin position="52"/>
        <end position="65"/>
    </location>
</feature>
<evidence type="ECO:0000313" key="5">
    <source>
        <dbReference type="Proteomes" id="UP001551482"/>
    </source>
</evidence>
<dbReference type="InterPro" id="IPR042001">
    <property type="entry name" value="Sortase_F"/>
</dbReference>
<evidence type="ECO:0000256" key="1">
    <source>
        <dbReference type="ARBA" id="ARBA00022801"/>
    </source>
</evidence>
<dbReference type="NCBIfam" id="NF033748">
    <property type="entry name" value="class_F_sortase"/>
    <property type="match status" value="1"/>
</dbReference>
<reference evidence="4 5" key="1">
    <citation type="submission" date="2024-06" db="EMBL/GenBank/DDBJ databases">
        <title>The Natural Products Discovery Center: Release of the First 8490 Sequenced Strains for Exploring Actinobacteria Biosynthetic Diversity.</title>
        <authorList>
            <person name="Kalkreuter E."/>
            <person name="Kautsar S.A."/>
            <person name="Yang D."/>
            <person name="Bader C.D."/>
            <person name="Teijaro C.N."/>
            <person name="Fluegel L."/>
            <person name="Davis C.M."/>
            <person name="Simpson J.R."/>
            <person name="Lauterbach L."/>
            <person name="Steele A.D."/>
            <person name="Gui C."/>
            <person name="Meng S."/>
            <person name="Li G."/>
            <person name="Viehrig K."/>
            <person name="Ye F."/>
            <person name="Su P."/>
            <person name="Kiefer A.F."/>
            <person name="Nichols A."/>
            <person name="Cepeda A.J."/>
            <person name="Yan W."/>
            <person name="Fan B."/>
            <person name="Jiang Y."/>
            <person name="Adhikari A."/>
            <person name="Zheng C.-J."/>
            <person name="Schuster L."/>
            <person name="Cowan T.M."/>
            <person name="Smanski M.J."/>
            <person name="Chevrette M.G."/>
            <person name="De Carvalho L.P.S."/>
            <person name="Shen B."/>
        </authorList>
    </citation>
    <scope>NUCLEOTIDE SEQUENCE [LARGE SCALE GENOMIC DNA]</scope>
    <source>
        <strain evidence="4 5">NPDC048946</strain>
    </source>
</reference>
<evidence type="ECO:0000256" key="2">
    <source>
        <dbReference type="SAM" id="MobiDB-lite"/>
    </source>
</evidence>
<proteinExistence type="predicted"/>
<dbReference type="Gene3D" id="2.40.260.10">
    <property type="entry name" value="Sortase"/>
    <property type="match status" value="1"/>
</dbReference>
<comment type="caution">
    <text evidence="4">The sequence shown here is derived from an EMBL/GenBank/DDBJ whole genome shotgun (WGS) entry which is preliminary data.</text>
</comment>
<keyword evidence="3" id="KW-0732">Signal</keyword>
<dbReference type="InterPro" id="IPR023365">
    <property type="entry name" value="Sortase_dom-sf"/>
</dbReference>
<dbReference type="SUPFAM" id="SSF63817">
    <property type="entry name" value="Sortase"/>
    <property type="match status" value="1"/>
</dbReference>
<dbReference type="Proteomes" id="UP001551482">
    <property type="component" value="Unassembled WGS sequence"/>
</dbReference>